<protein>
    <submittedName>
        <fullName evidence="1">Uncharacterized protein</fullName>
    </submittedName>
</protein>
<name>A0A5C6CUD4_9BACT</name>
<dbReference type="Proteomes" id="UP000318437">
    <property type="component" value="Unassembled WGS sequence"/>
</dbReference>
<gene>
    <name evidence="1" type="ORF">Pla144_14190</name>
</gene>
<dbReference type="Gene3D" id="2.120.10.30">
    <property type="entry name" value="TolB, C-terminal domain"/>
    <property type="match status" value="1"/>
</dbReference>
<sequence length="468" mass="49191">MLGYSVLGSGSVLQYPTRYPSLTRIQDSAESCPPPTHLCICNLERIKHQEFLTLQSLRYNIRPVLIYCLTLFAVASSAIQAAELFIADQTANRILSFDEVTGEFIRVVTASGLDVPTGLTFGPGGFLYATNLVSGFPGSAASVVKIDPVTGTTTPFITDVGGAGGITYHSASDTLFVSEIGQFNGDEVFRYDAGGSLLQTLGTNSAGTGRAGMTFDSAGNLYVSEFNFTGFGSVLKYDAPVGSPSNDFGTTATPFASGASVTLNFPAFGFNGLAFDDAGDLYVASLIGQAVIKYTVSGGVVIGEGAQFGASVPYPSGFLVETNGNLLTTSLGNNNPMDPFYGDTLLPGKVLRIDTSLGTSVDLLTSEEPADLDGDGSVDGSDLVDWQDAYSVDAMGDIDGDEDSDGNDFLAWQRAYENQVILQPTAIVRYDPLANTLAVPEPASLCLILLGAATLTLNRQNSVGRNKR</sequence>
<comment type="caution">
    <text evidence="1">The sequence shown here is derived from an EMBL/GenBank/DDBJ whole genome shotgun (WGS) entry which is preliminary data.</text>
</comment>
<organism evidence="1 2">
    <name type="scientific">Bythopirellula polymerisocia</name>
    <dbReference type="NCBI Taxonomy" id="2528003"/>
    <lineage>
        <taxon>Bacteria</taxon>
        <taxon>Pseudomonadati</taxon>
        <taxon>Planctomycetota</taxon>
        <taxon>Planctomycetia</taxon>
        <taxon>Pirellulales</taxon>
        <taxon>Lacipirellulaceae</taxon>
        <taxon>Bythopirellula</taxon>
    </lineage>
</organism>
<evidence type="ECO:0000313" key="2">
    <source>
        <dbReference type="Proteomes" id="UP000318437"/>
    </source>
</evidence>
<keyword evidence="2" id="KW-1185">Reference proteome</keyword>
<accession>A0A5C6CUD4</accession>
<evidence type="ECO:0000313" key="1">
    <source>
        <dbReference type="EMBL" id="TWU28132.1"/>
    </source>
</evidence>
<dbReference type="SUPFAM" id="SSF101898">
    <property type="entry name" value="NHL repeat"/>
    <property type="match status" value="1"/>
</dbReference>
<proteinExistence type="predicted"/>
<reference evidence="1 2" key="1">
    <citation type="submission" date="2019-02" db="EMBL/GenBank/DDBJ databases">
        <title>Deep-cultivation of Planctomycetes and their phenomic and genomic characterization uncovers novel biology.</title>
        <authorList>
            <person name="Wiegand S."/>
            <person name="Jogler M."/>
            <person name="Boedeker C."/>
            <person name="Pinto D."/>
            <person name="Vollmers J."/>
            <person name="Rivas-Marin E."/>
            <person name="Kohn T."/>
            <person name="Peeters S.H."/>
            <person name="Heuer A."/>
            <person name="Rast P."/>
            <person name="Oberbeckmann S."/>
            <person name="Bunk B."/>
            <person name="Jeske O."/>
            <person name="Meyerdierks A."/>
            <person name="Storesund J.E."/>
            <person name="Kallscheuer N."/>
            <person name="Luecker S."/>
            <person name="Lage O.M."/>
            <person name="Pohl T."/>
            <person name="Merkel B.J."/>
            <person name="Hornburger P."/>
            <person name="Mueller R.-W."/>
            <person name="Bruemmer F."/>
            <person name="Labrenz M."/>
            <person name="Spormann A.M."/>
            <person name="Op Den Camp H."/>
            <person name="Overmann J."/>
            <person name="Amann R."/>
            <person name="Jetten M.S.M."/>
            <person name="Mascher T."/>
            <person name="Medema M.H."/>
            <person name="Devos D.P."/>
            <person name="Kaster A.-K."/>
            <person name="Ovreas L."/>
            <person name="Rohde M."/>
            <person name="Galperin M.Y."/>
            <person name="Jogler C."/>
        </authorList>
    </citation>
    <scope>NUCLEOTIDE SEQUENCE [LARGE SCALE GENOMIC DNA]</scope>
    <source>
        <strain evidence="1 2">Pla144</strain>
    </source>
</reference>
<dbReference type="EMBL" id="SJPS01000002">
    <property type="protein sequence ID" value="TWU28132.1"/>
    <property type="molecule type" value="Genomic_DNA"/>
</dbReference>
<dbReference type="AlphaFoldDB" id="A0A5C6CUD4"/>
<dbReference type="PROSITE" id="PS00018">
    <property type="entry name" value="EF_HAND_1"/>
    <property type="match status" value="1"/>
</dbReference>
<dbReference type="InterPro" id="IPR018247">
    <property type="entry name" value="EF_Hand_1_Ca_BS"/>
</dbReference>
<dbReference type="InterPro" id="IPR011042">
    <property type="entry name" value="6-blade_b-propeller_TolB-like"/>
</dbReference>